<dbReference type="PANTHER" id="PTHR46538">
    <property type="entry name" value="PROTEIN KINASE DOMAIN-CONTAINING PROTEIN"/>
    <property type="match status" value="1"/>
</dbReference>
<keyword evidence="11" id="KW-1185">Reference proteome</keyword>
<dbReference type="PROSITE" id="PS50011">
    <property type="entry name" value="PROTEIN_KINASE_DOM"/>
    <property type="match status" value="1"/>
</dbReference>
<dbReference type="InterPro" id="IPR011009">
    <property type="entry name" value="Kinase-like_dom_sf"/>
</dbReference>
<dbReference type="SMART" id="SM00220">
    <property type="entry name" value="S_TKc"/>
    <property type="match status" value="1"/>
</dbReference>
<evidence type="ECO:0000256" key="4">
    <source>
        <dbReference type="ARBA" id="ARBA00022741"/>
    </source>
</evidence>
<name>A0ABM1E5U5_PRICU</name>
<feature type="region of interest" description="Disordered" evidence="9">
    <location>
        <begin position="355"/>
        <end position="945"/>
    </location>
</feature>
<keyword evidence="3" id="KW-0808">Transferase</keyword>
<dbReference type="Pfam" id="PF12474">
    <property type="entry name" value="PKK"/>
    <property type="match status" value="2"/>
</dbReference>
<keyword evidence="2" id="KW-0597">Phosphoprotein</keyword>
<accession>A0ABM1E5U5</accession>
<organism evidence="11 12">
    <name type="scientific">Priapulus caudatus</name>
    <name type="common">Priapulid worm</name>
    <dbReference type="NCBI Taxonomy" id="37621"/>
    <lineage>
        <taxon>Eukaryota</taxon>
        <taxon>Metazoa</taxon>
        <taxon>Ecdysozoa</taxon>
        <taxon>Scalidophora</taxon>
        <taxon>Priapulida</taxon>
        <taxon>Priapulimorpha</taxon>
        <taxon>Priapulimorphida</taxon>
        <taxon>Priapulidae</taxon>
        <taxon>Priapulus</taxon>
    </lineage>
</organism>
<dbReference type="InterPro" id="IPR000719">
    <property type="entry name" value="Prot_kinase_dom"/>
</dbReference>
<dbReference type="Pfam" id="PF00069">
    <property type="entry name" value="Pkinase"/>
    <property type="match status" value="1"/>
</dbReference>
<feature type="coiled-coil region" evidence="8">
    <location>
        <begin position="1274"/>
        <end position="1318"/>
    </location>
</feature>
<dbReference type="InterPro" id="IPR017441">
    <property type="entry name" value="Protein_kinase_ATP_BS"/>
</dbReference>
<feature type="compositionally biased region" description="Polar residues" evidence="9">
    <location>
        <begin position="1360"/>
        <end position="1370"/>
    </location>
</feature>
<dbReference type="Gene3D" id="3.30.200.20">
    <property type="entry name" value="Phosphorylase Kinase, domain 1"/>
    <property type="match status" value="1"/>
</dbReference>
<feature type="compositionally biased region" description="Low complexity" evidence="9">
    <location>
        <begin position="713"/>
        <end position="727"/>
    </location>
</feature>
<evidence type="ECO:0000256" key="7">
    <source>
        <dbReference type="PROSITE-ProRule" id="PRU10141"/>
    </source>
</evidence>
<evidence type="ECO:0000256" key="3">
    <source>
        <dbReference type="ARBA" id="ARBA00022679"/>
    </source>
</evidence>
<reference evidence="12" key="1">
    <citation type="submission" date="2025-08" db="UniProtKB">
        <authorList>
            <consortium name="RefSeq"/>
        </authorList>
    </citation>
    <scope>IDENTIFICATION</scope>
</reference>
<keyword evidence="4 7" id="KW-0547">Nucleotide-binding</keyword>
<feature type="compositionally biased region" description="Acidic residues" evidence="9">
    <location>
        <begin position="672"/>
        <end position="684"/>
    </location>
</feature>
<evidence type="ECO:0000256" key="1">
    <source>
        <dbReference type="ARBA" id="ARBA00022527"/>
    </source>
</evidence>
<feature type="compositionally biased region" description="Low complexity" evidence="9">
    <location>
        <begin position="862"/>
        <end position="871"/>
    </location>
</feature>
<evidence type="ECO:0000256" key="6">
    <source>
        <dbReference type="ARBA" id="ARBA00022840"/>
    </source>
</evidence>
<dbReference type="SUPFAM" id="SSF56112">
    <property type="entry name" value="Protein kinase-like (PK-like)"/>
    <property type="match status" value="1"/>
</dbReference>
<keyword evidence="5" id="KW-0418">Kinase</keyword>
<feature type="region of interest" description="Disordered" evidence="9">
    <location>
        <begin position="1359"/>
        <end position="1402"/>
    </location>
</feature>
<feature type="binding site" evidence="7">
    <location>
        <position position="70"/>
    </location>
    <ligand>
        <name>ATP</name>
        <dbReference type="ChEBI" id="CHEBI:30616"/>
    </ligand>
</feature>
<keyword evidence="8" id="KW-0175">Coiled coil</keyword>
<keyword evidence="6 7" id="KW-0067">ATP-binding</keyword>
<gene>
    <name evidence="12" type="primary">LOC106809117</name>
</gene>
<feature type="compositionally biased region" description="Polar residues" evidence="9">
    <location>
        <begin position="548"/>
        <end position="559"/>
    </location>
</feature>
<proteinExistence type="predicted"/>
<evidence type="ECO:0000256" key="2">
    <source>
        <dbReference type="ARBA" id="ARBA00022553"/>
    </source>
</evidence>
<feature type="compositionally biased region" description="Basic and acidic residues" evidence="9">
    <location>
        <begin position="607"/>
        <end position="620"/>
    </location>
</feature>
<evidence type="ECO:0000256" key="9">
    <source>
        <dbReference type="SAM" id="MobiDB-lite"/>
    </source>
</evidence>
<evidence type="ECO:0000313" key="12">
    <source>
        <dbReference type="RefSeq" id="XP_014667566.1"/>
    </source>
</evidence>
<dbReference type="Gene3D" id="1.10.510.10">
    <property type="entry name" value="Transferase(Phosphotransferase) domain 1"/>
    <property type="match status" value="1"/>
</dbReference>
<sequence length="1402" mass="157191">MSFFSGFKKIFNIGGNNGDQKKKRADLFKHIKQEEDPEDYWEIVGELGDGAFGKVYKAKHKQQNIFAAAKIVDLHGEEEIEDFLGEINILAECQHDNIVGLHESFYFNNQLWILLEFCEGGAVDNIMIELEKSLTEAQIRYICREMCVALKFLHQMKVIHRDLKAGNVLLTLDGQVKLADFGVSAKNVSTLQRRGSFIGTPYWMAPEVIICEAMRENLYDYKADIWSLGITLIEFAQSEPPNHEMNPVRVLFKIQKSDPPTLNYPSKWSPEFIDFLQRCLVKEPMLRASTEELLEHPFLAKVTNSKPIRELIAEAKAEIIEEEEDLDEQSALEEARKRGSVMSFDNLTESGSISNLSELTEVDDDSDVSSAPPTPALSERDVQTQLRMEAQRKQQEQRRTPEKEKAVAEPVAAAAADENVSVVSVEEPAMASTVEIAAADEQTNATRPDEEEGDRQDSSEPLAPASQQSDPSPTAPPAGDEVRDVPAFAADELAMEVQGDVAPVTQLEEEAGTETSETQAEASEMQAEASETQAETSETQAETSEMQAETSETRTGLSETHTEQETPWGDDGERVATDVAPAGGTTETEAHVTAVPPEGVADAASDVPERGMEKSSDHRSGVTVIEVRPEDFSAGGDGQVAPVATDDNGGAPGISTTAATSEQLPGEKAEKAEEEEEEKEEEREADARRDDRSSSPENVFPEEVILESDGAGEHVVAAEAASAATAGDDPNGTTVSITDGAGGVGYTSGAAMASSSPGKQAAQEESEEELSTKTENEDVSRAIDEAFSFQDDFDDSTPSGEQVKPSETAAAVADVTLKPDAEDGEVTVDYNDTTLDASAHAPPEPATGGRHRETPSPEKSPPRAAAEAAPPGERPREKSPPRAAAEDGGKKAAMLKQELDKISETASMKTQDSSDSLDSKQQEEGGDGNIVAERRKQSRYRTQKRTRKFLVDGVMVTTTTQRIVGANDKNQQKEDHALRKMELRELKLLQKQEQKQFQDLAYKAQFMREQQEKKSDSDMQGLVKNYQNDLDALDRQQKQQVERAEQVQAMDLRNTSRNIKSEQEKALRAFRESLKQEMKYLKTEVDMIPKDKRKEVFKKRKEAMENEHAERERRFIEKLAEDHDSTLKRLSDQHREKIALLEKQFLQQKQQLLRAREAAIWELEERQLHEKHQLARRQLKDVFFLQRHQMLIRHEKELEQVRRLNQQKEEEVLRRHVVEKKTLPKRQRQEMKVRSLMFKESLRISNQGANPDIDRAKIKHFEELEKKRYKGDLVKQQHKQRRQLEALRANAEMALKELEQLQNEKRKMITEHETTKLRERDAIYQQELNDWRIQLKPRKQNLEEEFVKQKEEQERFYGQQLGNGTSHTSDAASNGNGMNNGGQAAAGEENSSAGMPPPYMVY</sequence>
<feature type="compositionally biased region" description="Basic residues" evidence="9">
    <location>
        <begin position="936"/>
        <end position="945"/>
    </location>
</feature>
<evidence type="ECO:0000259" key="10">
    <source>
        <dbReference type="PROSITE" id="PS50011"/>
    </source>
</evidence>
<feature type="coiled-coil region" evidence="8">
    <location>
        <begin position="1023"/>
        <end position="1050"/>
    </location>
</feature>
<feature type="compositionally biased region" description="Basic and acidic residues" evidence="9">
    <location>
        <begin position="770"/>
        <end position="784"/>
    </location>
</feature>
<dbReference type="InterPro" id="IPR051585">
    <property type="entry name" value="STE20_Ser/Thr_Kinases"/>
</dbReference>
<feature type="compositionally biased region" description="Basic and acidic residues" evidence="9">
    <location>
        <begin position="389"/>
        <end position="407"/>
    </location>
</feature>
<feature type="compositionally biased region" description="Basic and acidic residues" evidence="9">
    <location>
        <begin position="873"/>
        <end position="890"/>
    </location>
</feature>
<dbReference type="RefSeq" id="XP_014667566.1">
    <property type="nucleotide sequence ID" value="XM_014812080.1"/>
</dbReference>
<dbReference type="InterPro" id="IPR008271">
    <property type="entry name" value="Ser/Thr_kinase_AS"/>
</dbReference>
<dbReference type="InterPro" id="IPR022165">
    <property type="entry name" value="PKK"/>
</dbReference>
<feature type="coiled-coil region" evidence="8">
    <location>
        <begin position="1094"/>
        <end position="1166"/>
    </location>
</feature>
<feature type="compositionally biased region" description="Low complexity" evidence="9">
    <location>
        <begin position="1371"/>
        <end position="1394"/>
    </location>
</feature>
<evidence type="ECO:0000256" key="5">
    <source>
        <dbReference type="ARBA" id="ARBA00022777"/>
    </source>
</evidence>
<dbReference type="GeneID" id="106809117"/>
<feature type="domain" description="Protein kinase" evidence="10">
    <location>
        <begin position="41"/>
        <end position="299"/>
    </location>
</feature>
<keyword evidence="1" id="KW-0723">Serine/threonine-protein kinase</keyword>
<feature type="compositionally biased region" description="Low complexity" evidence="9">
    <location>
        <begin position="408"/>
        <end position="429"/>
    </location>
</feature>
<feature type="compositionally biased region" description="Low complexity" evidence="9">
    <location>
        <begin position="513"/>
        <end position="547"/>
    </location>
</feature>
<protein>
    <submittedName>
        <fullName evidence="12">Serine/threonine-protein kinase 10-like</fullName>
    </submittedName>
</protein>
<dbReference type="Proteomes" id="UP000695022">
    <property type="component" value="Unplaced"/>
</dbReference>
<evidence type="ECO:0000256" key="8">
    <source>
        <dbReference type="SAM" id="Coils"/>
    </source>
</evidence>
<dbReference type="PROSITE" id="PS00108">
    <property type="entry name" value="PROTEIN_KINASE_ST"/>
    <property type="match status" value="1"/>
</dbReference>
<dbReference type="PROSITE" id="PS00107">
    <property type="entry name" value="PROTEIN_KINASE_ATP"/>
    <property type="match status" value="1"/>
</dbReference>
<feature type="compositionally biased region" description="Basic and acidic residues" evidence="9">
    <location>
        <begin position="685"/>
        <end position="694"/>
    </location>
</feature>
<feature type="compositionally biased region" description="Polar residues" evidence="9">
    <location>
        <begin position="654"/>
        <end position="663"/>
    </location>
</feature>
<dbReference type="PANTHER" id="PTHR46538:SF3">
    <property type="entry name" value="PROTEIN KINASE DOMAIN-CONTAINING PROTEIN"/>
    <property type="match status" value="1"/>
</dbReference>
<evidence type="ECO:0000313" key="11">
    <source>
        <dbReference type="Proteomes" id="UP000695022"/>
    </source>
</evidence>